<dbReference type="GO" id="GO:0003677">
    <property type="term" value="F:DNA binding"/>
    <property type="evidence" value="ECO:0007669"/>
    <property type="project" value="InterPro"/>
</dbReference>
<evidence type="ECO:0000256" key="1">
    <source>
        <dbReference type="ARBA" id="ARBA00010641"/>
    </source>
</evidence>
<dbReference type="EMBL" id="RIAR02000001">
    <property type="protein sequence ID" value="NSL86441.1"/>
    <property type="molecule type" value="Genomic_DNA"/>
</dbReference>
<dbReference type="Gene3D" id="1.10.1740.10">
    <property type="match status" value="1"/>
</dbReference>
<feature type="domain" description="RNA polymerase sigma-70 region 2" evidence="5">
    <location>
        <begin position="25"/>
        <end position="88"/>
    </location>
</feature>
<dbReference type="OrthoDB" id="9150024at2"/>
<dbReference type="SUPFAM" id="SSF88946">
    <property type="entry name" value="Sigma2 domain of RNA polymerase sigma factors"/>
    <property type="match status" value="1"/>
</dbReference>
<proteinExistence type="inferred from homology"/>
<dbReference type="NCBIfam" id="TIGR02937">
    <property type="entry name" value="sigma70-ECF"/>
    <property type="match status" value="1"/>
</dbReference>
<dbReference type="InterPro" id="IPR013325">
    <property type="entry name" value="RNA_pol_sigma_r2"/>
</dbReference>
<dbReference type="PANTHER" id="PTHR43133:SF46">
    <property type="entry name" value="RNA POLYMERASE SIGMA-70 FACTOR ECF SUBFAMILY"/>
    <property type="match status" value="1"/>
</dbReference>
<dbReference type="InterPro" id="IPR007627">
    <property type="entry name" value="RNA_pol_sigma70_r2"/>
</dbReference>
<comment type="caution">
    <text evidence="7">The sequence shown here is derived from an EMBL/GenBank/DDBJ whole genome shotgun (WGS) entry which is preliminary data.</text>
</comment>
<comment type="similarity">
    <text evidence="1">Belongs to the sigma-70 factor family. ECF subfamily.</text>
</comment>
<keyword evidence="3" id="KW-0731">Sigma factor</keyword>
<dbReference type="InterPro" id="IPR014284">
    <property type="entry name" value="RNA_pol_sigma-70_dom"/>
</dbReference>
<dbReference type="Proteomes" id="UP000281028">
    <property type="component" value="Unassembled WGS sequence"/>
</dbReference>
<organism evidence="7 8">
    <name type="scientific">Chitinophaga solisilvae</name>
    <dbReference type="NCBI Taxonomy" id="1233460"/>
    <lineage>
        <taxon>Bacteria</taxon>
        <taxon>Pseudomonadati</taxon>
        <taxon>Bacteroidota</taxon>
        <taxon>Chitinophagia</taxon>
        <taxon>Chitinophagales</taxon>
        <taxon>Chitinophagaceae</taxon>
        <taxon>Chitinophaga</taxon>
    </lineage>
</organism>
<reference evidence="7" key="1">
    <citation type="submission" date="2020-05" db="EMBL/GenBank/DDBJ databases">
        <title>Chitinophaga laudate sp. nov., isolated from a tropical peat swamp.</title>
        <authorList>
            <person name="Goh C.B.S."/>
            <person name="Lee M.S."/>
            <person name="Parimannan S."/>
            <person name="Pasbakhsh P."/>
            <person name="Yule C.M."/>
            <person name="Rajandas H."/>
            <person name="Loke S."/>
            <person name="Croft L."/>
            <person name="Tan J.B.L."/>
        </authorList>
    </citation>
    <scope>NUCLEOTIDE SEQUENCE</scope>
    <source>
        <strain evidence="7">Mgbs1</strain>
    </source>
</reference>
<gene>
    <name evidence="7" type="ORF">ECE50_006350</name>
</gene>
<evidence type="ECO:0000256" key="4">
    <source>
        <dbReference type="ARBA" id="ARBA00023163"/>
    </source>
</evidence>
<dbReference type="AlphaFoldDB" id="A0A433WMF8"/>
<dbReference type="PANTHER" id="PTHR43133">
    <property type="entry name" value="RNA POLYMERASE ECF-TYPE SIGMA FACTO"/>
    <property type="match status" value="1"/>
</dbReference>
<evidence type="ECO:0000259" key="5">
    <source>
        <dbReference type="Pfam" id="PF04542"/>
    </source>
</evidence>
<dbReference type="GO" id="GO:0006352">
    <property type="term" value="P:DNA-templated transcription initiation"/>
    <property type="evidence" value="ECO:0007669"/>
    <property type="project" value="InterPro"/>
</dbReference>
<dbReference type="Pfam" id="PF08281">
    <property type="entry name" value="Sigma70_r4_2"/>
    <property type="match status" value="1"/>
</dbReference>
<evidence type="ECO:0000313" key="7">
    <source>
        <dbReference type="EMBL" id="NSL86441.1"/>
    </source>
</evidence>
<protein>
    <submittedName>
        <fullName evidence="7">Sigma-70 family RNA polymerase sigma factor</fullName>
    </submittedName>
</protein>
<dbReference type="GO" id="GO:0016987">
    <property type="term" value="F:sigma factor activity"/>
    <property type="evidence" value="ECO:0007669"/>
    <property type="project" value="UniProtKB-KW"/>
</dbReference>
<keyword evidence="8" id="KW-1185">Reference proteome</keyword>
<name>A0A433WMF8_9BACT</name>
<dbReference type="InterPro" id="IPR013324">
    <property type="entry name" value="RNA_pol_sigma_r3/r4-like"/>
</dbReference>
<evidence type="ECO:0000313" key="8">
    <source>
        <dbReference type="Proteomes" id="UP000281028"/>
    </source>
</evidence>
<keyword evidence="2" id="KW-0805">Transcription regulation</keyword>
<dbReference type="InterPro" id="IPR013249">
    <property type="entry name" value="RNA_pol_sigma70_r4_t2"/>
</dbReference>
<dbReference type="Pfam" id="PF04542">
    <property type="entry name" value="Sigma70_r2"/>
    <property type="match status" value="1"/>
</dbReference>
<dbReference type="InterPro" id="IPR036388">
    <property type="entry name" value="WH-like_DNA-bd_sf"/>
</dbReference>
<evidence type="ECO:0000256" key="3">
    <source>
        <dbReference type="ARBA" id="ARBA00023082"/>
    </source>
</evidence>
<accession>A0A433WMF8</accession>
<evidence type="ECO:0000259" key="6">
    <source>
        <dbReference type="Pfam" id="PF08281"/>
    </source>
</evidence>
<dbReference type="Gene3D" id="1.10.10.10">
    <property type="entry name" value="Winged helix-like DNA-binding domain superfamily/Winged helix DNA-binding domain"/>
    <property type="match status" value="1"/>
</dbReference>
<evidence type="ECO:0000256" key="2">
    <source>
        <dbReference type="ARBA" id="ARBA00023015"/>
    </source>
</evidence>
<keyword evidence="4" id="KW-0804">Transcription</keyword>
<sequence>MSTNQPWNIEDLFSAPGTIQAADAYKHYYKQLYNYGRKLTDNTSLIEDAIHDVFISVWQANVRNPELAAGKSYLFSSFRRRLFRYHQDTVKRIQREQQVQATLTPEFGADHFIIREEQDHRMKAAVLTALQQLTPRQREAVFLRFYENMQYDEIAAVLDISVKATYKLMARALDELKQLVSIPLYMLLPLLRLLFTR</sequence>
<dbReference type="InterPro" id="IPR039425">
    <property type="entry name" value="RNA_pol_sigma-70-like"/>
</dbReference>
<feature type="domain" description="RNA polymerase sigma factor 70 region 4 type 2" evidence="6">
    <location>
        <begin position="125"/>
        <end position="175"/>
    </location>
</feature>
<dbReference type="SUPFAM" id="SSF88659">
    <property type="entry name" value="Sigma3 and sigma4 domains of RNA polymerase sigma factors"/>
    <property type="match status" value="1"/>
</dbReference>
<dbReference type="CDD" id="cd06171">
    <property type="entry name" value="Sigma70_r4"/>
    <property type="match status" value="1"/>
</dbReference>